<keyword evidence="4" id="KW-0548">Nucleotidyltransferase</keyword>
<keyword evidence="6" id="KW-0239">DNA-directed DNA polymerase</keyword>
<evidence type="ECO:0000313" key="11">
    <source>
        <dbReference type="EMBL" id="KAG8233072.1"/>
    </source>
</evidence>
<dbReference type="InterPro" id="IPR023211">
    <property type="entry name" value="DNA_pol_palm_dom_sf"/>
</dbReference>
<reference evidence="11" key="2">
    <citation type="submission" date="2017-10" db="EMBL/GenBank/DDBJ databases">
        <title>Ladona fulva Genome sequencing and assembly.</title>
        <authorList>
            <person name="Murali S."/>
            <person name="Richards S."/>
            <person name="Bandaranaike D."/>
            <person name="Bellair M."/>
            <person name="Blankenburg K."/>
            <person name="Chao H."/>
            <person name="Dinh H."/>
            <person name="Doddapaneni H."/>
            <person name="Dugan-Rocha S."/>
            <person name="Elkadiri S."/>
            <person name="Gnanaolivu R."/>
            <person name="Hernandez B."/>
            <person name="Skinner E."/>
            <person name="Javaid M."/>
            <person name="Lee S."/>
            <person name="Li M."/>
            <person name="Ming W."/>
            <person name="Munidasa M."/>
            <person name="Muniz J."/>
            <person name="Nguyen L."/>
            <person name="Hughes D."/>
            <person name="Osuji N."/>
            <person name="Pu L.-L."/>
            <person name="Puazo M."/>
            <person name="Qu C."/>
            <person name="Quiroz J."/>
            <person name="Raj R."/>
            <person name="Weissenberger G."/>
            <person name="Xin Y."/>
            <person name="Zou X."/>
            <person name="Han Y."/>
            <person name="Worley K."/>
            <person name="Muzny D."/>
            <person name="Gibbs R."/>
        </authorList>
    </citation>
    <scope>NUCLEOTIDE SEQUENCE</scope>
    <source>
        <strain evidence="11">Sampled in the wild</strain>
    </source>
</reference>
<name>A0A8K0KDP9_LADFU</name>
<evidence type="ECO:0000313" key="12">
    <source>
        <dbReference type="Proteomes" id="UP000792457"/>
    </source>
</evidence>
<dbReference type="GO" id="GO:0003677">
    <property type="term" value="F:DNA binding"/>
    <property type="evidence" value="ECO:0007669"/>
    <property type="project" value="UniProtKB-KW"/>
</dbReference>
<dbReference type="InterPro" id="IPR043502">
    <property type="entry name" value="DNA/RNA_pol_sf"/>
</dbReference>
<keyword evidence="12" id="KW-1185">Reference proteome</keyword>
<keyword evidence="3" id="KW-0808">Transferase</keyword>
<gene>
    <name evidence="11" type="ORF">J437_LFUL013072</name>
</gene>
<keyword evidence="9" id="KW-1133">Transmembrane helix</keyword>
<feature type="transmembrane region" description="Helical" evidence="9">
    <location>
        <begin position="12"/>
        <end position="29"/>
    </location>
</feature>
<evidence type="ECO:0000256" key="3">
    <source>
        <dbReference type="ARBA" id="ARBA00022679"/>
    </source>
</evidence>
<evidence type="ECO:0000256" key="2">
    <source>
        <dbReference type="ARBA" id="ARBA00012417"/>
    </source>
</evidence>
<comment type="catalytic activity">
    <reaction evidence="8">
        <text>DNA(n) + a 2'-deoxyribonucleoside 5'-triphosphate = DNA(n+1) + diphosphate</text>
        <dbReference type="Rhea" id="RHEA:22508"/>
        <dbReference type="Rhea" id="RHEA-COMP:17339"/>
        <dbReference type="Rhea" id="RHEA-COMP:17340"/>
        <dbReference type="ChEBI" id="CHEBI:33019"/>
        <dbReference type="ChEBI" id="CHEBI:61560"/>
        <dbReference type="ChEBI" id="CHEBI:173112"/>
        <dbReference type="EC" id="2.7.7.7"/>
    </reaction>
</comment>
<dbReference type="InterPro" id="IPR004868">
    <property type="entry name" value="DNA-dir_DNA_pol_B_mt/vir"/>
</dbReference>
<evidence type="ECO:0000256" key="9">
    <source>
        <dbReference type="SAM" id="Phobius"/>
    </source>
</evidence>
<keyword evidence="5" id="KW-0235">DNA replication</keyword>
<protein>
    <recommendedName>
        <fullName evidence="2">DNA-directed DNA polymerase</fullName>
        <ecNumber evidence="2">2.7.7.7</ecNumber>
    </recommendedName>
</protein>
<keyword evidence="9" id="KW-0812">Transmembrane</keyword>
<keyword evidence="9" id="KW-0472">Membrane</keyword>
<organism evidence="11 12">
    <name type="scientific">Ladona fulva</name>
    <name type="common">Scarce chaser dragonfly</name>
    <name type="synonym">Libellula fulva</name>
    <dbReference type="NCBI Taxonomy" id="123851"/>
    <lineage>
        <taxon>Eukaryota</taxon>
        <taxon>Metazoa</taxon>
        <taxon>Ecdysozoa</taxon>
        <taxon>Arthropoda</taxon>
        <taxon>Hexapoda</taxon>
        <taxon>Insecta</taxon>
        <taxon>Pterygota</taxon>
        <taxon>Palaeoptera</taxon>
        <taxon>Odonata</taxon>
        <taxon>Epiprocta</taxon>
        <taxon>Anisoptera</taxon>
        <taxon>Libelluloidea</taxon>
        <taxon>Libellulidae</taxon>
        <taxon>Ladona</taxon>
    </lineage>
</organism>
<dbReference type="SUPFAM" id="SSF56672">
    <property type="entry name" value="DNA/RNA polymerases"/>
    <property type="match status" value="1"/>
</dbReference>
<evidence type="ECO:0000256" key="4">
    <source>
        <dbReference type="ARBA" id="ARBA00022695"/>
    </source>
</evidence>
<keyword evidence="7" id="KW-0238">DNA-binding</keyword>
<sequence length="395" mass="44716">MEFCRSISAFKAYVSVVGMLPFLLSTGIIPKKKACVCGNIRSIHSRGKNRQPVYRCLGEKCRRSSSLRTGTIFADFRLELEDVFSVVVGWINRYPADVISREVGIERHSVGKIIQAFRDLICAWLQEESSQIGGPGHTVEIDESAFGRLLPYRVNGKLTLPLCRTCVEKNVQRSCPHKEDVDRIITGTWVTDEIKKAVEKGYKIVAKHELWHYSVTIFEKSSNDGGLFSGYINNFLKLKQEASGWPENCKTESERADFIRSFKEREGIDLNAEKLELNEGFRCIAKLSLNSLWGKFGQRIDLPKTTIVKEFEDLVKLLIDPNVEVKGVLPVGEMLIVNSVTQKEALKPFGNISIPIACYTTAQARLVLYDYLEKLGERAIYWDTDSVIYLEKDGD</sequence>
<comment type="caution">
    <text evidence="11">The sequence shown here is derived from an EMBL/GenBank/DDBJ whole genome shotgun (WGS) entry which is preliminary data.</text>
</comment>
<evidence type="ECO:0000256" key="5">
    <source>
        <dbReference type="ARBA" id="ARBA00022705"/>
    </source>
</evidence>
<dbReference type="GO" id="GO:0006260">
    <property type="term" value="P:DNA replication"/>
    <property type="evidence" value="ECO:0007669"/>
    <property type="project" value="UniProtKB-KW"/>
</dbReference>
<dbReference type="GO" id="GO:0000166">
    <property type="term" value="F:nucleotide binding"/>
    <property type="evidence" value="ECO:0007669"/>
    <property type="project" value="InterPro"/>
</dbReference>
<comment type="similarity">
    <text evidence="1">Belongs to the DNA polymerase type-B family.</text>
</comment>
<dbReference type="EMBL" id="KZ308686">
    <property type="protein sequence ID" value="KAG8233072.1"/>
    <property type="molecule type" value="Genomic_DNA"/>
</dbReference>
<dbReference type="Gene3D" id="3.90.1600.10">
    <property type="entry name" value="Palm domain of DNA polymerase"/>
    <property type="match status" value="1"/>
</dbReference>
<dbReference type="AlphaFoldDB" id="A0A8K0KDP9"/>
<evidence type="ECO:0000256" key="1">
    <source>
        <dbReference type="ARBA" id="ARBA00005755"/>
    </source>
</evidence>
<dbReference type="PANTHER" id="PTHR33568:SF3">
    <property type="entry name" value="DNA-DIRECTED DNA POLYMERASE"/>
    <property type="match status" value="1"/>
</dbReference>
<dbReference type="OrthoDB" id="6119432at2759"/>
<dbReference type="PANTHER" id="PTHR33568">
    <property type="entry name" value="DNA POLYMERASE"/>
    <property type="match status" value="1"/>
</dbReference>
<evidence type="ECO:0000256" key="7">
    <source>
        <dbReference type="ARBA" id="ARBA00023125"/>
    </source>
</evidence>
<dbReference type="Proteomes" id="UP000792457">
    <property type="component" value="Unassembled WGS sequence"/>
</dbReference>
<proteinExistence type="inferred from homology"/>
<accession>A0A8K0KDP9</accession>
<dbReference type="Gene3D" id="1.10.287.690">
    <property type="entry name" value="Helix hairpin bin"/>
    <property type="match status" value="1"/>
</dbReference>
<evidence type="ECO:0000259" key="10">
    <source>
        <dbReference type="Pfam" id="PF03175"/>
    </source>
</evidence>
<evidence type="ECO:0000256" key="6">
    <source>
        <dbReference type="ARBA" id="ARBA00022932"/>
    </source>
</evidence>
<feature type="domain" description="DNA-directed DNA polymerase family B mitochondria/virus" evidence="10">
    <location>
        <begin position="278"/>
        <end position="316"/>
    </location>
</feature>
<dbReference type="EC" id="2.7.7.7" evidence="2"/>
<dbReference type="Pfam" id="PF03175">
    <property type="entry name" value="DNA_pol_B_2"/>
    <property type="match status" value="1"/>
</dbReference>
<reference evidence="11" key="1">
    <citation type="submission" date="2013-04" db="EMBL/GenBank/DDBJ databases">
        <authorList>
            <person name="Qu J."/>
            <person name="Murali S.C."/>
            <person name="Bandaranaike D."/>
            <person name="Bellair M."/>
            <person name="Blankenburg K."/>
            <person name="Chao H."/>
            <person name="Dinh H."/>
            <person name="Doddapaneni H."/>
            <person name="Downs B."/>
            <person name="Dugan-Rocha S."/>
            <person name="Elkadiri S."/>
            <person name="Gnanaolivu R.D."/>
            <person name="Hernandez B."/>
            <person name="Javaid M."/>
            <person name="Jayaseelan J.C."/>
            <person name="Lee S."/>
            <person name="Li M."/>
            <person name="Ming W."/>
            <person name="Munidasa M."/>
            <person name="Muniz J."/>
            <person name="Nguyen L."/>
            <person name="Ongeri F."/>
            <person name="Osuji N."/>
            <person name="Pu L.-L."/>
            <person name="Puazo M."/>
            <person name="Qu C."/>
            <person name="Quiroz J."/>
            <person name="Raj R."/>
            <person name="Weissenberger G."/>
            <person name="Xin Y."/>
            <person name="Zou X."/>
            <person name="Han Y."/>
            <person name="Richards S."/>
            <person name="Worley K."/>
            <person name="Muzny D."/>
            <person name="Gibbs R."/>
        </authorList>
    </citation>
    <scope>NUCLEOTIDE SEQUENCE</scope>
    <source>
        <strain evidence="11">Sampled in the wild</strain>
    </source>
</reference>
<evidence type="ECO:0000256" key="8">
    <source>
        <dbReference type="ARBA" id="ARBA00049244"/>
    </source>
</evidence>
<dbReference type="GO" id="GO:0003887">
    <property type="term" value="F:DNA-directed DNA polymerase activity"/>
    <property type="evidence" value="ECO:0007669"/>
    <property type="project" value="UniProtKB-KW"/>
</dbReference>